<comment type="catalytic activity">
    <reaction evidence="1">
        <text>a 2'-deoxyribonucleoside 5'-phosphate + H2O = a 2'-deoxyribonucleoside + phosphate</text>
        <dbReference type="Rhea" id="RHEA:36167"/>
        <dbReference type="ChEBI" id="CHEBI:15377"/>
        <dbReference type="ChEBI" id="CHEBI:18274"/>
        <dbReference type="ChEBI" id="CHEBI:43474"/>
        <dbReference type="ChEBI" id="CHEBI:65317"/>
        <dbReference type="EC" id="3.1.3.89"/>
    </reaction>
</comment>
<dbReference type="Gene3D" id="1.10.3210.10">
    <property type="entry name" value="Hypothetical protein af1432"/>
    <property type="match status" value="1"/>
</dbReference>
<dbReference type="GO" id="GO:0046872">
    <property type="term" value="F:metal ion binding"/>
    <property type="evidence" value="ECO:0007669"/>
    <property type="project" value="UniProtKB-KW"/>
</dbReference>
<evidence type="ECO:0000313" key="9">
    <source>
        <dbReference type="EMBL" id="EPR12071.1"/>
    </source>
</evidence>
<comment type="subunit">
    <text evidence="4">Homodimer.</text>
</comment>
<dbReference type="AlphaFoldDB" id="U4R1M0"/>
<evidence type="ECO:0000259" key="8">
    <source>
        <dbReference type="PROSITE" id="PS51186"/>
    </source>
</evidence>
<name>U4R1M0_9FIRM</name>
<evidence type="ECO:0000256" key="6">
    <source>
        <dbReference type="ARBA" id="ARBA00022723"/>
    </source>
</evidence>
<dbReference type="InterPro" id="IPR016181">
    <property type="entry name" value="Acyl_CoA_acyltransferase"/>
</dbReference>
<proteinExistence type="predicted"/>
<evidence type="ECO:0000256" key="5">
    <source>
        <dbReference type="ARBA" id="ARBA00012964"/>
    </source>
</evidence>
<evidence type="ECO:0000313" key="10">
    <source>
        <dbReference type="Proteomes" id="UP000016860"/>
    </source>
</evidence>
<dbReference type="PANTHER" id="PTHR11845:SF13">
    <property type="entry name" value="5'-DEOXYNUCLEOTIDASE HDDC2"/>
    <property type="match status" value="1"/>
</dbReference>
<dbReference type="Pfam" id="PF13023">
    <property type="entry name" value="HD_3"/>
    <property type="match status" value="1"/>
</dbReference>
<evidence type="ECO:0000256" key="4">
    <source>
        <dbReference type="ARBA" id="ARBA00011738"/>
    </source>
</evidence>
<dbReference type="SMART" id="SM00471">
    <property type="entry name" value="HDc"/>
    <property type="match status" value="1"/>
</dbReference>
<dbReference type="InterPro" id="IPR003607">
    <property type="entry name" value="HD/PDEase_dom"/>
</dbReference>
<keyword evidence="7" id="KW-0378">Hydrolase</keyword>
<dbReference type="RefSeq" id="WP_020815555.1">
    <property type="nucleotide sequence ID" value="NZ_ATAY01000031.1"/>
</dbReference>
<dbReference type="PANTHER" id="PTHR11845">
    <property type="entry name" value="5'-DEOXYNUCLEOTIDASE HDDC2"/>
    <property type="match status" value="1"/>
</dbReference>
<dbReference type="GO" id="GO:0005737">
    <property type="term" value="C:cytoplasm"/>
    <property type="evidence" value="ECO:0007669"/>
    <property type="project" value="TreeGrafter"/>
</dbReference>
<dbReference type="GO" id="GO:0002953">
    <property type="term" value="F:5'-deoxynucleotidase activity"/>
    <property type="evidence" value="ECO:0007669"/>
    <property type="project" value="UniProtKB-EC"/>
</dbReference>
<comment type="cofactor">
    <cofactor evidence="3">
        <name>Co(2+)</name>
        <dbReference type="ChEBI" id="CHEBI:48828"/>
    </cofactor>
</comment>
<protein>
    <recommendedName>
        <fullName evidence="5">5'-deoxynucleotidase</fullName>
        <ecNumber evidence="5">3.1.3.89</ecNumber>
    </recommendedName>
</protein>
<dbReference type="EMBL" id="ATAY01000031">
    <property type="protein sequence ID" value="EPR12071.1"/>
    <property type="molecule type" value="Genomic_DNA"/>
</dbReference>
<comment type="cofactor">
    <cofactor evidence="2">
        <name>Mn(2+)</name>
        <dbReference type="ChEBI" id="CHEBI:29035"/>
    </cofactor>
</comment>
<dbReference type="GO" id="GO:0016747">
    <property type="term" value="F:acyltransferase activity, transferring groups other than amino-acyl groups"/>
    <property type="evidence" value="ECO:0007669"/>
    <property type="project" value="InterPro"/>
</dbReference>
<evidence type="ECO:0000256" key="7">
    <source>
        <dbReference type="ARBA" id="ARBA00022801"/>
    </source>
</evidence>
<dbReference type="Proteomes" id="UP000016860">
    <property type="component" value="Unassembled WGS sequence"/>
</dbReference>
<dbReference type="SUPFAM" id="SSF55729">
    <property type="entry name" value="Acyl-CoA N-acyltransferases (Nat)"/>
    <property type="match status" value="1"/>
</dbReference>
<sequence>MNDYTRVIDFIKEIEKLKNVTRTAWTSEGKQESVAEHSWRLAVFSLLLAEYFPYMNMAKILGICLVHDCGEIYEGDVSAKSETNPEGKLNREERALITLTNTLPDKQRKRVFSLWKEYSEAGSQEAKLVKALDKMETIIQHNQGLNPVGFDYEFNLNYGSDYAEFNEDIKALREIIDSDTVRMCEKSSTQNFLEIILRELELKDLEDYLYWNHPSSEFHKFNGPYFEKSNEEELIKEIDEMRVLLLNGHKNVLTNQKIIADKNTDELIGKVNWYWKSKETLWMEVGIVIFNEKYWGHGIGYKALKMWINEIFDQRHELVRIGVSTWSGNERMIKLAEKLGMKREAVYRKARIVDNKHYDSVSYGILREEWR</sequence>
<accession>U4R1M0</accession>
<evidence type="ECO:0000256" key="1">
    <source>
        <dbReference type="ARBA" id="ARBA00001638"/>
    </source>
</evidence>
<gene>
    <name evidence="9" type="ORF">L323_10120</name>
</gene>
<dbReference type="Pfam" id="PF13302">
    <property type="entry name" value="Acetyltransf_3"/>
    <property type="match status" value="1"/>
</dbReference>
<dbReference type="Gene3D" id="3.40.630.30">
    <property type="match status" value="1"/>
</dbReference>
<dbReference type="InterPro" id="IPR039356">
    <property type="entry name" value="YfbR/HDDC2"/>
</dbReference>
<organism evidence="9 10">
    <name type="scientific">Ruminiclostridium papyrosolvens C7</name>
    <dbReference type="NCBI Taxonomy" id="1330534"/>
    <lineage>
        <taxon>Bacteria</taxon>
        <taxon>Bacillati</taxon>
        <taxon>Bacillota</taxon>
        <taxon>Clostridia</taxon>
        <taxon>Eubacteriales</taxon>
        <taxon>Oscillospiraceae</taxon>
        <taxon>Ruminiclostridium</taxon>
    </lineage>
</organism>
<dbReference type="EC" id="3.1.3.89" evidence="5"/>
<dbReference type="InterPro" id="IPR000182">
    <property type="entry name" value="GNAT_dom"/>
</dbReference>
<comment type="caution">
    <text evidence="9">The sequence shown here is derived from an EMBL/GenBank/DDBJ whole genome shotgun (WGS) entry which is preliminary data.</text>
</comment>
<keyword evidence="6" id="KW-0479">Metal-binding</keyword>
<evidence type="ECO:0000256" key="2">
    <source>
        <dbReference type="ARBA" id="ARBA00001936"/>
    </source>
</evidence>
<dbReference type="PROSITE" id="PS51186">
    <property type="entry name" value="GNAT"/>
    <property type="match status" value="1"/>
</dbReference>
<dbReference type="PATRIC" id="fig|1330534.3.peg.2024"/>
<dbReference type="OrthoDB" id="9795206at2"/>
<dbReference type="InterPro" id="IPR006674">
    <property type="entry name" value="HD_domain"/>
</dbReference>
<feature type="domain" description="N-acetyltransferase" evidence="8">
    <location>
        <begin position="195"/>
        <end position="368"/>
    </location>
</feature>
<dbReference type="SUPFAM" id="SSF109604">
    <property type="entry name" value="HD-domain/PDEase-like"/>
    <property type="match status" value="1"/>
</dbReference>
<reference evidence="9 10" key="1">
    <citation type="journal article" date="2013" name="Genome Announc.">
        <title>Draft Genome Sequence of the Cellulolytic Bacterium Clostridium papyrosolvens C7 (ATCC 700395).</title>
        <authorList>
            <person name="Zepeda V."/>
            <person name="Dassa B."/>
            <person name="Borovok I."/>
            <person name="Lamed R."/>
            <person name="Bayer E.A."/>
            <person name="Cate J.H."/>
        </authorList>
    </citation>
    <scope>NUCLEOTIDE SEQUENCE [LARGE SCALE GENOMIC DNA]</scope>
    <source>
        <strain evidence="9 10">C7</strain>
    </source>
</reference>
<evidence type="ECO:0000256" key="3">
    <source>
        <dbReference type="ARBA" id="ARBA00001941"/>
    </source>
</evidence>
<dbReference type="STRING" id="1330534.L323_10120"/>